<dbReference type="Gene3D" id="3.20.20.60">
    <property type="entry name" value="Phosphoenolpyruvate-binding domains"/>
    <property type="match status" value="1"/>
</dbReference>
<protein>
    <submittedName>
        <fullName evidence="5">2,4-dihydroxyhept-2-ene-1,7-dioic acid aldolase</fullName>
    </submittedName>
</protein>
<dbReference type="InterPro" id="IPR015813">
    <property type="entry name" value="Pyrv/PenolPyrv_kinase-like_dom"/>
</dbReference>
<evidence type="ECO:0000259" key="4">
    <source>
        <dbReference type="Pfam" id="PF03328"/>
    </source>
</evidence>
<dbReference type="GO" id="GO:0005737">
    <property type="term" value="C:cytoplasm"/>
    <property type="evidence" value="ECO:0007669"/>
    <property type="project" value="TreeGrafter"/>
</dbReference>
<dbReference type="InterPro" id="IPR050251">
    <property type="entry name" value="HpcH-HpaI_aldolase"/>
</dbReference>
<name>A0A916RHE8_9HYPH</name>
<feature type="domain" description="HpcH/HpaI aldolase/citrate lyase" evidence="4">
    <location>
        <begin position="17"/>
        <end position="237"/>
    </location>
</feature>
<evidence type="ECO:0000256" key="3">
    <source>
        <dbReference type="ARBA" id="ARBA00023239"/>
    </source>
</evidence>
<organism evidence="5 6">
    <name type="scientific">Nitratireductor aestuarii</name>
    <dbReference type="NCBI Taxonomy" id="1735103"/>
    <lineage>
        <taxon>Bacteria</taxon>
        <taxon>Pseudomonadati</taxon>
        <taxon>Pseudomonadota</taxon>
        <taxon>Alphaproteobacteria</taxon>
        <taxon>Hyphomicrobiales</taxon>
        <taxon>Phyllobacteriaceae</taxon>
        <taxon>Nitratireductor</taxon>
    </lineage>
</organism>
<sequence>MQKLAERLLRGENIITAWSGIADASTVEAVATLGFDAVTLDMQHGAHHEGSVQQALQPIIAQRKPALVRIPVGRFDMASRALDFGAESVIAPMINSIEDARRFAASMKYPPVGERSWGPHLAMHRVGSSSAQEWLEQANRKTVAFAMVETREAFAIVDDILAVDGIDGVFVGPSDFSIAWFRGARIDPLSEDIMEAIATIAERATAAGKFAGIYVTDPHTVGRFHGMGYRLFAIGNEHVYMAQGANNLLSAARESLPKA</sequence>
<evidence type="ECO:0000256" key="1">
    <source>
        <dbReference type="ARBA" id="ARBA00005568"/>
    </source>
</evidence>
<dbReference type="InterPro" id="IPR005000">
    <property type="entry name" value="Aldolase/citrate-lyase_domain"/>
</dbReference>
<comment type="caution">
    <text evidence="5">The sequence shown here is derived from an EMBL/GenBank/DDBJ whole genome shotgun (WGS) entry which is preliminary data.</text>
</comment>
<keyword evidence="3" id="KW-0456">Lyase</keyword>
<gene>
    <name evidence="5" type="ORF">GCM10011385_07080</name>
</gene>
<dbReference type="Proteomes" id="UP000636264">
    <property type="component" value="Unassembled WGS sequence"/>
</dbReference>
<evidence type="ECO:0000313" key="5">
    <source>
        <dbReference type="EMBL" id="GGA56053.1"/>
    </source>
</evidence>
<dbReference type="SUPFAM" id="SSF51621">
    <property type="entry name" value="Phosphoenolpyruvate/pyruvate domain"/>
    <property type="match status" value="1"/>
</dbReference>
<dbReference type="Pfam" id="PF03328">
    <property type="entry name" value="HpcH_HpaI"/>
    <property type="match status" value="1"/>
</dbReference>
<dbReference type="GO" id="GO:0046872">
    <property type="term" value="F:metal ion binding"/>
    <property type="evidence" value="ECO:0007669"/>
    <property type="project" value="UniProtKB-KW"/>
</dbReference>
<comment type="similarity">
    <text evidence="1">Belongs to the HpcH/HpaI aldolase family.</text>
</comment>
<proteinExistence type="inferred from homology"/>
<reference evidence="5" key="1">
    <citation type="journal article" date="2014" name="Int. J. Syst. Evol. Microbiol.">
        <title>Complete genome sequence of Corynebacterium casei LMG S-19264T (=DSM 44701T), isolated from a smear-ripened cheese.</title>
        <authorList>
            <consortium name="US DOE Joint Genome Institute (JGI-PGF)"/>
            <person name="Walter F."/>
            <person name="Albersmeier A."/>
            <person name="Kalinowski J."/>
            <person name="Ruckert C."/>
        </authorList>
    </citation>
    <scope>NUCLEOTIDE SEQUENCE</scope>
    <source>
        <strain evidence="5">CGMCC 1.15320</strain>
    </source>
</reference>
<dbReference type="RefSeq" id="WP_188719541.1">
    <property type="nucleotide sequence ID" value="NZ_BMIF01000001.1"/>
</dbReference>
<keyword evidence="6" id="KW-1185">Reference proteome</keyword>
<dbReference type="EMBL" id="BMIF01000001">
    <property type="protein sequence ID" value="GGA56053.1"/>
    <property type="molecule type" value="Genomic_DNA"/>
</dbReference>
<reference evidence="5" key="2">
    <citation type="submission" date="2020-09" db="EMBL/GenBank/DDBJ databases">
        <authorList>
            <person name="Sun Q."/>
            <person name="Zhou Y."/>
        </authorList>
    </citation>
    <scope>NUCLEOTIDE SEQUENCE</scope>
    <source>
        <strain evidence="5">CGMCC 1.15320</strain>
    </source>
</reference>
<accession>A0A916RHE8</accession>
<evidence type="ECO:0000256" key="2">
    <source>
        <dbReference type="ARBA" id="ARBA00022723"/>
    </source>
</evidence>
<dbReference type="InterPro" id="IPR040442">
    <property type="entry name" value="Pyrv_kinase-like_dom_sf"/>
</dbReference>
<evidence type="ECO:0000313" key="6">
    <source>
        <dbReference type="Proteomes" id="UP000636264"/>
    </source>
</evidence>
<dbReference type="PANTHER" id="PTHR30502">
    <property type="entry name" value="2-KETO-3-DEOXY-L-RHAMNONATE ALDOLASE"/>
    <property type="match status" value="1"/>
</dbReference>
<keyword evidence="2" id="KW-0479">Metal-binding</keyword>
<dbReference type="PANTHER" id="PTHR30502:SF0">
    <property type="entry name" value="PHOSPHOENOLPYRUVATE CARBOXYLASE FAMILY PROTEIN"/>
    <property type="match status" value="1"/>
</dbReference>
<dbReference type="AlphaFoldDB" id="A0A916RHE8"/>
<dbReference type="GO" id="GO:0016832">
    <property type="term" value="F:aldehyde-lyase activity"/>
    <property type="evidence" value="ECO:0007669"/>
    <property type="project" value="TreeGrafter"/>
</dbReference>